<evidence type="ECO:0000256" key="3">
    <source>
        <dbReference type="ARBA" id="ARBA00023180"/>
    </source>
</evidence>
<dbReference type="PANTHER" id="PTHR32401">
    <property type="entry name" value="CONCANAVALIN A-LIKE LECTIN FAMILY PROTEIN"/>
    <property type="match status" value="1"/>
</dbReference>
<dbReference type="CDD" id="cd06899">
    <property type="entry name" value="lectin_legume_LecRK_Arcelin_ConA"/>
    <property type="match status" value="1"/>
</dbReference>
<keyword evidence="2 7" id="KW-0430">Lectin</keyword>
<reference evidence="7" key="5">
    <citation type="journal article" date="2018" name="Nat. Plants">
        <title>Whole-genome landscape of Medicago truncatula symbiotic genes.</title>
        <authorList>
            <person name="Pecrix Y."/>
            <person name="Gamas P."/>
            <person name="Carrere S."/>
        </authorList>
    </citation>
    <scope>NUCLEOTIDE SEQUENCE</scope>
    <source>
        <tissue evidence="7">Leaves</tissue>
    </source>
</reference>
<dbReference type="InterPro" id="IPR050258">
    <property type="entry name" value="Leguminous_Lectin"/>
</dbReference>
<sequence length="281" mass="30812">MAFFPHNQKLFSFVLVIFTISFLLLATELVNSDKTVSFDLTDYTSGEQNLTLQGNAIIHDTHLELTSIEDDPYANVGRALYPTPVPIWDKTTGNVASFVTSFSFSLARFGSYPPADGLIFFLAPPNSVIPNSSIHGGDLGVIDDTTAFNRFVGVEFDNFVNEWDPNHSHIGIDVNSLISSKIGSWKSETGVLYNVRIIYDSLSKTLSVSLTDENGQVSTVAQVVDLKDVLPETVSIGLSASTSANLRQKHVIKTWSFNSILKTTISSNILENTNHTAIRMS</sequence>
<dbReference type="AlphaFoldDB" id="G7IXH3"/>
<dbReference type="EMBL" id="PSQE01000003">
    <property type="protein sequence ID" value="RHN66846.1"/>
    <property type="molecule type" value="Genomic_DNA"/>
</dbReference>
<name>G7IXH3_MEDTR</name>
<dbReference type="Gramene" id="rna14951">
    <property type="protein sequence ID" value="RHN66846.1"/>
    <property type="gene ID" value="gene14951"/>
</dbReference>
<dbReference type="SUPFAM" id="SSF49899">
    <property type="entry name" value="Concanavalin A-like lectins/glucanases"/>
    <property type="match status" value="1"/>
</dbReference>
<dbReference type="eggNOG" id="ENOG502QTX3">
    <property type="taxonomic scope" value="Eukaryota"/>
</dbReference>
<keyword evidence="4" id="KW-0732">Signal</keyword>
<dbReference type="PANTHER" id="PTHR32401:SF49">
    <property type="entry name" value="OS10G0129200 PROTEIN"/>
    <property type="match status" value="1"/>
</dbReference>
<evidence type="ECO:0000313" key="8">
    <source>
        <dbReference type="EnsemblPlants" id="AES70059"/>
    </source>
</evidence>
<feature type="chain" id="PRO_5014572526" evidence="4">
    <location>
        <begin position="33"/>
        <end position="281"/>
    </location>
</feature>
<keyword evidence="3" id="KW-0325">Glycoprotein</keyword>
<gene>
    <name evidence="8" type="primary">11426365</name>
    <name evidence="6" type="ordered locus">MTR_3g047140</name>
    <name evidence="7" type="ORF">MtrunA17_Chr3g0096161</name>
</gene>
<accession>A0A0C3VFB5</accession>
<dbReference type="STRING" id="3880.G7IXH3"/>
<comment type="similarity">
    <text evidence="1">Belongs to the leguminous lectin family.</text>
</comment>
<dbReference type="InterPro" id="IPR016363">
    <property type="entry name" value="L-lectin"/>
</dbReference>
<dbReference type="GO" id="GO:0030246">
    <property type="term" value="F:carbohydrate binding"/>
    <property type="evidence" value="ECO:0007669"/>
    <property type="project" value="UniProtKB-KW"/>
</dbReference>
<dbReference type="GO" id="GO:0009610">
    <property type="term" value="P:response to symbiotic fungus"/>
    <property type="evidence" value="ECO:0007669"/>
    <property type="project" value="UniProtKB-ARBA"/>
</dbReference>
<dbReference type="HOGENOM" id="CLU_000288_62_2_1"/>
<dbReference type="EnsemblPlants" id="AES70059">
    <property type="protein sequence ID" value="AES70059"/>
    <property type="gene ID" value="MTR_3g047140"/>
</dbReference>
<dbReference type="Proteomes" id="UP000002051">
    <property type="component" value="Chromosome 3"/>
</dbReference>
<evidence type="ECO:0000313" key="9">
    <source>
        <dbReference type="Proteomes" id="UP000002051"/>
    </source>
</evidence>
<keyword evidence="9" id="KW-1185">Reference proteome</keyword>
<dbReference type="Proteomes" id="UP000265566">
    <property type="component" value="Chromosome 3"/>
</dbReference>
<evidence type="ECO:0000256" key="4">
    <source>
        <dbReference type="SAM" id="SignalP"/>
    </source>
</evidence>
<feature type="domain" description="Legume lectin" evidence="5">
    <location>
        <begin position="36"/>
        <end position="262"/>
    </location>
</feature>
<reference evidence="8" key="3">
    <citation type="submission" date="2015-04" db="UniProtKB">
        <authorList>
            <consortium name="EnsemblPlants"/>
        </authorList>
    </citation>
    <scope>IDENTIFICATION</scope>
    <source>
        <strain evidence="8">cv. Jemalong A17</strain>
    </source>
</reference>
<protein>
    <submittedName>
        <fullName evidence="6">Legume lectin beta domain protein</fullName>
    </submittedName>
    <submittedName>
        <fullName evidence="7">Putative concanavalin A-like lectin/glucanase domain, legume lectin</fullName>
    </submittedName>
</protein>
<dbReference type="InterPro" id="IPR001220">
    <property type="entry name" value="Legume_lectin_dom"/>
</dbReference>
<reference evidence="10" key="4">
    <citation type="journal article" date="2018" name="Nat. Plants">
        <title>Whole-genome landscape of Medicago truncatula symbiotic genes.</title>
        <authorList>
            <person name="Pecrix Y."/>
            <person name="Staton S.E."/>
            <person name="Sallet E."/>
            <person name="Lelandais-Briere C."/>
            <person name="Moreau S."/>
            <person name="Carrere S."/>
            <person name="Blein T."/>
            <person name="Jardinaud M.F."/>
            <person name="Latrasse D."/>
            <person name="Zouine M."/>
            <person name="Zahm M."/>
            <person name="Kreplak J."/>
            <person name="Mayjonade B."/>
            <person name="Satge C."/>
            <person name="Perez M."/>
            <person name="Cauet S."/>
            <person name="Marande W."/>
            <person name="Chantry-Darmon C."/>
            <person name="Lopez-Roques C."/>
            <person name="Bouchez O."/>
            <person name="Berard A."/>
            <person name="Debelle F."/>
            <person name="Munos S."/>
            <person name="Bendahmane A."/>
            <person name="Berges H."/>
            <person name="Niebel A."/>
            <person name="Buitink J."/>
            <person name="Frugier F."/>
            <person name="Benhamed M."/>
            <person name="Crespi M."/>
            <person name="Gouzy J."/>
            <person name="Gamas P."/>
        </authorList>
    </citation>
    <scope>NUCLEOTIDE SEQUENCE [LARGE SCALE GENOMIC DNA]</scope>
    <source>
        <strain evidence="10">cv. Jemalong A17</strain>
    </source>
</reference>
<dbReference type="PIRSF" id="PIRSF002690">
    <property type="entry name" value="L-type_lectin_plant"/>
    <property type="match status" value="1"/>
</dbReference>
<evidence type="ECO:0000313" key="10">
    <source>
        <dbReference type="Proteomes" id="UP000265566"/>
    </source>
</evidence>
<dbReference type="InterPro" id="IPR013320">
    <property type="entry name" value="ConA-like_dom_sf"/>
</dbReference>
<dbReference type="KEGG" id="mtr:11426365"/>
<dbReference type="Gene3D" id="2.60.120.200">
    <property type="match status" value="1"/>
</dbReference>
<reference evidence="6 9" key="2">
    <citation type="journal article" date="2014" name="BMC Genomics">
        <title>An improved genome release (version Mt4.0) for the model legume Medicago truncatula.</title>
        <authorList>
            <person name="Tang H."/>
            <person name="Krishnakumar V."/>
            <person name="Bidwell S."/>
            <person name="Rosen B."/>
            <person name="Chan A."/>
            <person name="Zhou S."/>
            <person name="Gentzbittel L."/>
            <person name="Childs K.L."/>
            <person name="Yandell M."/>
            <person name="Gundlach H."/>
            <person name="Mayer K.F."/>
            <person name="Schwartz D.C."/>
            <person name="Town C.D."/>
        </authorList>
    </citation>
    <scope>GENOME REANNOTATION</scope>
    <source>
        <strain evidence="6">A17</strain>
        <strain evidence="8 9">cv. Jemalong A17</strain>
    </source>
</reference>
<dbReference type="PaxDb" id="3880-AES70059"/>
<evidence type="ECO:0000313" key="7">
    <source>
        <dbReference type="EMBL" id="RHN66846.1"/>
    </source>
</evidence>
<accession>G7IXH3</accession>
<evidence type="ECO:0000256" key="1">
    <source>
        <dbReference type="ARBA" id="ARBA00007606"/>
    </source>
</evidence>
<evidence type="ECO:0000259" key="5">
    <source>
        <dbReference type="Pfam" id="PF00139"/>
    </source>
</evidence>
<evidence type="ECO:0000256" key="2">
    <source>
        <dbReference type="ARBA" id="ARBA00022734"/>
    </source>
</evidence>
<organism evidence="6 9">
    <name type="scientific">Medicago truncatula</name>
    <name type="common">Barrel medic</name>
    <name type="synonym">Medicago tribuloides</name>
    <dbReference type="NCBI Taxonomy" id="3880"/>
    <lineage>
        <taxon>Eukaryota</taxon>
        <taxon>Viridiplantae</taxon>
        <taxon>Streptophyta</taxon>
        <taxon>Embryophyta</taxon>
        <taxon>Tracheophyta</taxon>
        <taxon>Spermatophyta</taxon>
        <taxon>Magnoliopsida</taxon>
        <taxon>eudicotyledons</taxon>
        <taxon>Gunneridae</taxon>
        <taxon>Pentapetalae</taxon>
        <taxon>rosids</taxon>
        <taxon>fabids</taxon>
        <taxon>Fabales</taxon>
        <taxon>Fabaceae</taxon>
        <taxon>Papilionoideae</taxon>
        <taxon>50 kb inversion clade</taxon>
        <taxon>NPAAA clade</taxon>
        <taxon>Hologalegina</taxon>
        <taxon>IRL clade</taxon>
        <taxon>Trifolieae</taxon>
        <taxon>Medicago</taxon>
    </lineage>
</organism>
<dbReference type="EMBL" id="CM001219">
    <property type="protein sequence ID" value="AES70059.2"/>
    <property type="molecule type" value="Genomic_DNA"/>
</dbReference>
<feature type="signal peptide" evidence="4">
    <location>
        <begin position="1"/>
        <end position="32"/>
    </location>
</feature>
<reference evidence="6 9" key="1">
    <citation type="journal article" date="2011" name="Nature">
        <title>The Medicago genome provides insight into the evolution of rhizobial symbioses.</title>
        <authorList>
            <person name="Young N.D."/>
            <person name="Debelle F."/>
            <person name="Oldroyd G.E."/>
            <person name="Geurts R."/>
            <person name="Cannon S.B."/>
            <person name="Udvardi M.K."/>
            <person name="Benedito V.A."/>
            <person name="Mayer K.F."/>
            <person name="Gouzy J."/>
            <person name="Schoof H."/>
            <person name="Van de Peer Y."/>
            <person name="Proost S."/>
            <person name="Cook D.R."/>
            <person name="Meyers B.C."/>
            <person name="Spannagl M."/>
            <person name="Cheung F."/>
            <person name="De Mita S."/>
            <person name="Krishnakumar V."/>
            <person name="Gundlach H."/>
            <person name="Zhou S."/>
            <person name="Mudge J."/>
            <person name="Bharti A.K."/>
            <person name="Murray J.D."/>
            <person name="Naoumkina M.A."/>
            <person name="Rosen B."/>
            <person name="Silverstein K.A."/>
            <person name="Tang H."/>
            <person name="Rombauts S."/>
            <person name="Zhao P.X."/>
            <person name="Zhou P."/>
            <person name="Barbe V."/>
            <person name="Bardou P."/>
            <person name="Bechner M."/>
            <person name="Bellec A."/>
            <person name="Berger A."/>
            <person name="Berges H."/>
            <person name="Bidwell S."/>
            <person name="Bisseling T."/>
            <person name="Choisne N."/>
            <person name="Couloux A."/>
            <person name="Denny R."/>
            <person name="Deshpande S."/>
            <person name="Dai X."/>
            <person name="Doyle J.J."/>
            <person name="Dudez A.M."/>
            <person name="Farmer A.D."/>
            <person name="Fouteau S."/>
            <person name="Franken C."/>
            <person name="Gibelin C."/>
            <person name="Gish J."/>
            <person name="Goldstein S."/>
            <person name="Gonzalez A.J."/>
            <person name="Green P.J."/>
            <person name="Hallab A."/>
            <person name="Hartog M."/>
            <person name="Hua A."/>
            <person name="Humphray S.J."/>
            <person name="Jeong D.H."/>
            <person name="Jing Y."/>
            <person name="Jocker A."/>
            <person name="Kenton S.M."/>
            <person name="Kim D.J."/>
            <person name="Klee K."/>
            <person name="Lai H."/>
            <person name="Lang C."/>
            <person name="Lin S."/>
            <person name="Macmil S.L."/>
            <person name="Magdelenat G."/>
            <person name="Matthews L."/>
            <person name="McCorrison J."/>
            <person name="Monaghan E.L."/>
            <person name="Mun J.H."/>
            <person name="Najar F.Z."/>
            <person name="Nicholson C."/>
            <person name="Noirot C."/>
            <person name="O'Bleness M."/>
            <person name="Paule C.R."/>
            <person name="Poulain J."/>
            <person name="Prion F."/>
            <person name="Qin B."/>
            <person name="Qu C."/>
            <person name="Retzel E.F."/>
            <person name="Riddle C."/>
            <person name="Sallet E."/>
            <person name="Samain S."/>
            <person name="Samson N."/>
            <person name="Sanders I."/>
            <person name="Saurat O."/>
            <person name="Scarpelli C."/>
            <person name="Schiex T."/>
            <person name="Segurens B."/>
            <person name="Severin A.J."/>
            <person name="Sherrier D.J."/>
            <person name="Shi R."/>
            <person name="Sims S."/>
            <person name="Singer S.R."/>
            <person name="Sinharoy S."/>
            <person name="Sterck L."/>
            <person name="Viollet A."/>
            <person name="Wang B.B."/>
            <person name="Wang K."/>
            <person name="Wang M."/>
            <person name="Wang X."/>
            <person name="Warfsmann J."/>
            <person name="Weissenbach J."/>
            <person name="White D.D."/>
            <person name="White J.D."/>
            <person name="Wiley G.B."/>
            <person name="Wincker P."/>
            <person name="Xing Y."/>
            <person name="Yang L."/>
            <person name="Yao Z."/>
            <person name="Ying F."/>
            <person name="Zhai J."/>
            <person name="Zhou L."/>
            <person name="Zuber A."/>
            <person name="Denarie J."/>
            <person name="Dixon R.A."/>
            <person name="May G.D."/>
            <person name="Schwartz D.C."/>
            <person name="Rogers J."/>
            <person name="Quetier F."/>
            <person name="Town C.D."/>
            <person name="Roe B.A."/>
        </authorList>
    </citation>
    <scope>NUCLEOTIDE SEQUENCE [LARGE SCALE GENOMIC DNA]</scope>
    <source>
        <strain evidence="6">A17</strain>
        <strain evidence="8 9">cv. Jemalong A17</strain>
    </source>
</reference>
<proteinExistence type="inferred from homology"/>
<dbReference type="OrthoDB" id="1389823at2759"/>
<evidence type="ECO:0000313" key="6">
    <source>
        <dbReference type="EMBL" id="AES70059.2"/>
    </source>
</evidence>
<dbReference type="Pfam" id="PF00139">
    <property type="entry name" value="Lectin_legB"/>
    <property type="match status" value="1"/>
</dbReference>